<evidence type="ECO:0000313" key="6">
    <source>
        <dbReference type="Proteomes" id="UP001151760"/>
    </source>
</evidence>
<organism evidence="5 6">
    <name type="scientific">Tanacetum coccineum</name>
    <dbReference type="NCBI Taxonomy" id="301880"/>
    <lineage>
        <taxon>Eukaryota</taxon>
        <taxon>Viridiplantae</taxon>
        <taxon>Streptophyta</taxon>
        <taxon>Embryophyta</taxon>
        <taxon>Tracheophyta</taxon>
        <taxon>Spermatophyta</taxon>
        <taxon>Magnoliopsida</taxon>
        <taxon>eudicotyledons</taxon>
        <taxon>Gunneridae</taxon>
        <taxon>Pentapetalae</taxon>
        <taxon>asterids</taxon>
        <taxon>campanulids</taxon>
        <taxon>Asterales</taxon>
        <taxon>Asteraceae</taxon>
        <taxon>Asteroideae</taxon>
        <taxon>Anthemideae</taxon>
        <taxon>Anthemidinae</taxon>
        <taxon>Tanacetum</taxon>
    </lineage>
</organism>
<feature type="region of interest" description="Disordered" evidence="3">
    <location>
        <begin position="1"/>
        <end position="57"/>
    </location>
</feature>
<dbReference type="EMBL" id="BQNB010011527">
    <property type="protein sequence ID" value="GJS91715.1"/>
    <property type="molecule type" value="Genomic_DNA"/>
</dbReference>
<dbReference type="InterPro" id="IPR036875">
    <property type="entry name" value="Znf_CCHC_sf"/>
</dbReference>
<evidence type="ECO:0000256" key="2">
    <source>
        <dbReference type="SAM" id="Coils"/>
    </source>
</evidence>
<comment type="caution">
    <text evidence="5">The sequence shown here is derived from an EMBL/GenBank/DDBJ whole genome shotgun (WGS) entry which is preliminary data.</text>
</comment>
<evidence type="ECO:0000256" key="3">
    <source>
        <dbReference type="SAM" id="MobiDB-lite"/>
    </source>
</evidence>
<keyword evidence="1" id="KW-0479">Metal-binding</keyword>
<name>A0ABQ4ZP55_9ASTR</name>
<feature type="compositionally biased region" description="Low complexity" evidence="3">
    <location>
        <begin position="876"/>
        <end position="888"/>
    </location>
</feature>
<evidence type="ECO:0000313" key="5">
    <source>
        <dbReference type="EMBL" id="GJS91715.1"/>
    </source>
</evidence>
<keyword evidence="2" id="KW-0175">Coiled coil</keyword>
<dbReference type="Pfam" id="PF00098">
    <property type="entry name" value="zf-CCHC"/>
    <property type="match status" value="1"/>
</dbReference>
<keyword evidence="1" id="KW-0862">Zinc</keyword>
<evidence type="ECO:0000259" key="4">
    <source>
        <dbReference type="PROSITE" id="PS50158"/>
    </source>
</evidence>
<dbReference type="Pfam" id="PF14223">
    <property type="entry name" value="Retrotran_gag_2"/>
    <property type="match status" value="1"/>
</dbReference>
<dbReference type="PROSITE" id="PS50158">
    <property type="entry name" value="ZF_CCHC"/>
    <property type="match status" value="1"/>
</dbReference>
<protein>
    <submittedName>
        <fullName evidence="5">Retrovirus-related pol polyprotein from transposon TNT 1-94</fullName>
    </submittedName>
</protein>
<accession>A0ABQ4ZP55</accession>
<keyword evidence="6" id="KW-1185">Reference proteome</keyword>
<feature type="region of interest" description="Disordered" evidence="3">
    <location>
        <begin position="823"/>
        <end position="857"/>
    </location>
</feature>
<keyword evidence="1" id="KW-0863">Zinc-finger</keyword>
<feature type="coiled-coil region" evidence="2">
    <location>
        <begin position="787"/>
        <end position="814"/>
    </location>
</feature>
<dbReference type="Gene3D" id="4.10.60.10">
    <property type="entry name" value="Zinc finger, CCHC-type"/>
    <property type="match status" value="1"/>
</dbReference>
<reference evidence="5" key="2">
    <citation type="submission" date="2022-01" db="EMBL/GenBank/DDBJ databases">
        <authorList>
            <person name="Yamashiro T."/>
            <person name="Shiraishi A."/>
            <person name="Satake H."/>
            <person name="Nakayama K."/>
        </authorList>
    </citation>
    <scope>NUCLEOTIDE SEQUENCE</scope>
</reference>
<feature type="region of interest" description="Disordered" evidence="3">
    <location>
        <begin position="876"/>
        <end position="900"/>
    </location>
</feature>
<dbReference type="InterPro" id="IPR001878">
    <property type="entry name" value="Znf_CCHC"/>
</dbReference>
<gene>
    <name evidence="5" type="ORF">Tco_0774351</name>
</gene>
<dbReference type="SUPFAM" id="SSF57756">
    <property type="entry name" value="Retrovirus zinc finger-like domains"/>
    <property type="match status" value="1"/>
</dbReference>
<evidence type="ECO:0000256" key="1">
    <source>
        <dbReference type="PROSITE-ProRule" id="PRU00047"/>
    </source>
</evidence>
<reference evidence="5" key="1">
    <citation type="journal article" date="2022" name="Int. J. Mol. Sci.">
        <title>Draft Genome of Tanacetum Coccineum: Genomic Comparison of Closely Related Tanacetum-Family Plants.</title>
        <authorList>
            <person name="Yamashiro T."/>
            <person name="Shiraishi A."/>
            <person name="Nakayama K."/>
            <person name="Satake H."/>
        </authorList>
    </citation>
    <scope>NUCLEOTIDE SEQUENCE</scope>
</reference>
<dbReference type="SMART" id="SM00343">
    <property type="entry name" value="ZnF_C2HC"/>
    <property type="match status" value="1"/>
</dbReference>
<proteinExistence type="predicted"/>
<sequence>MTTPHFHPYQSSYNNPSLQQQFSPSQYRSIQPNQQYSSHYPSQTQFNHSSIPPSHAFQSQMNHQTSTVPQVIPQVAYQSLQAPTQLMTESPFIDSGFAVPVFSPRDDLIACLNKAMTFITAVASSRFPTTNNQLRTSSSPRNQATIQDGRVTVQQVQGRQGQNYSGTTYKGNATSSKGNTTSVQARVVKCYNCQGEGHMARQCTQSKRLRNAAWCKEKSMLAKSQEAGQILDEEQLAFLVDLRILAVFKNESKEKENKYMGNEIDLEKKIKELDNIICKVGQSAQTVHMLTKPQAFYDNTHKQALRNIDFGKKVSRSKCLEKAKDLEVIAKKISYKPIDYEKLNILTEDLGKRFSPQQELSAEQAFWFHILNPTIKPPYTPPVIVDVHSELPKVSLVNASLKKLKFHLTQFDSVVKKRTTPNALEEVNDLKARLQDKDKTICKLKNTIQYLREKTKEENVNHDKCDLEPINKELENSVAKLLSENERKEIVENVVHTPSVTTIAPGMFKLDLVPLPPRLLQNRDAHIDYLRHTQEQVNTLWEIELFVYVQDTCPNEITPSPKKVAITPMNKVKKVSGLRKNIRQRFEFACQRFEFTKDSVKCITTSWQLVQGIVHQCLQQDDMHNGDHVIIPVVPATDNSLTVPKQTTVETVLNMSPENKAHFKSEKEVIHLILTGIRDEIYSTVDACKTTHEMWEAIERLQQGESLNIQDVKTNLFWEFGKFTSRNGETMESYYTRFYKLMNEMIRNNLTVATMQVNVQFLQQLQPKWSRFVTMVKQQHKLDEVSYHKLFDILKQYQKEVNELHAKRIAKNANPLALVAAAQPYQDPQRDSQTNTPLSESASKEDSDPKQAQKDKEMQKNLALIEKYFKKIYKPTNNNLRTSSNTRNKNVDTTLLIPLE</sequence>
<feature type="compositionally biased region" description="Basic and acidic residues" evidence="3">
    <location>
        <begin position="842"/>
        <end position="857"/>
    </location>
</feature>
<dbReference type="Proteomes" id="UP001151760">
    <property type="component" value="Unassembled WGS sequence"/>
</dbReference>
<feature type="compositionally biased region" description="Polar residues" evidence="3">
    <location>
        <begin position="831"/>
        <end position="841"/>
    </location>
</feature>
<feature type="domain" description="CCHC-type" evidence="4">
    <location>
        <begin position="189"/>
        <end position="205"/>
    </location>
</feature>